<organism evidence="3 4">
    <name type="scientific">Amanita thiersii Skay4041</name>
    <dbReference type="NCBI Taxonomy" id="703135"/>
    <lineage>
        <taxon>Eukaryota</taxon>
        <taxon>Fungi</taxon>
        <taxon>Dikarya</taxon>
        <taxon>Basidiomycota</taxon>
        <taxon>Agaricomycotina</taxon>
        <taxon>Agaricomycetes</taxon>
        <taxon>Agaricomycetidae</taxon>
        <taxon>Agaricales</taxon>
        <taxon>Pluteineae</taxon>
        <taxon>Amanitaceae</taxon>
        <taxon>Amanita</taxon>
    </lineage>
</organism>
<gene>
    <name evidence="3" type="ORF">AMATHDRAFT_69529</name>
</gene>
<dbReference type="PRINTS" id="PR00837">
    <property type="entry name" value="V5TPXLIKE"/>
</dbReference>
<evidence type="ECO:0000313" key="3">
    <source>
        <dbReference type="EMBL" id="PFH46571.1"/>
    </source>
</evidence>
<keyword evidence="4" id="KW-1185">Reference proteome</keyword>
<dbReference type="InterPro" id="IPR001283">
    <property type="entry name" value="CRISP-related"/>
</dbReference>
<dbReference type="InterPro" id="IPR014044">
    <property type="entry name" value="CAP_dom"/>
</dbReference>
<dbReference type="SUPFAM" id="SSF55797">
    <property type="entry name" value="PR-1-like"/>
    <property type="match status" value="1"/>
</dbReference>
<feature type="domain" description="SCP" evidence="2">
    <location>
        <begin position="33"/>
        <end position="166"/>
    </location>
</feature>
<dbReference type="Gene3D" id="3.40.33.10">
    <property type="entry name" value="CAP"/>
    <property type="match status" value="1"/>
</dbReference>
<dbReference type="Pfam" id="PF00188">
    <property type="entry name" value="CAP"/>
    <property type="match status" value="1"/>
</dbReference>
<evidence type="ECO:0000259" key="2">
    <source>
        <dbReference type="SMART" id="SM00198"/>
    </source>
</evidence>
<reference evidence="3 4" key="1">
    <citation type="submission" date="2014-02" db="EMBL/GenBank/DDBJ databases">
        <title>Transposable element dynamics among asymbiotic and ectomycorrhizal Amanita fungi.</title>
        <authorList>
            <consortium name="DOE Joint Genome Institute"/>
            <person name="Hess J."/>
            <person name="Skrede I."/>
            <person name="Wolfe B."/>
            <person name="LaButti K."/>
            <person name="Ohm R.A."/>
            <person name="Grigoriev I.V."/>
            <person name="Pringle A."/>
        </authorList>
    </citation>
    <scope>NUCLEOTIDE SEQUENCE [LARGE SCALE GENOMIC DNA]</scope>
    <source>
        <strain evidence="3 4">SKay4041</strain>
    </source>
</reference>
<proteinExistence type="predicted"/>
<dbReference type="OrthoDB" id="337038at2759"/>
<sequence length="176" mass="19332">MLCLLFLYSLLYFCAFSTAAPADAGDQVVLLDAWSEQVLANHNAARRQYGAKALTWNAGLYPGTLQWAKTCKFQHSNPQGRYGENLYASTGNAGIKNAVDSWMAEASRYDYNHPGFSTATGHFTQVVWKSTTQVACAVANCPAGTIFSQPSRYVVCRYTPPGNYAGQFQQNVGRHI</sequence>
<dbReference type="PROSITE" id="PS01010">
    <property type="entry name" value="CRISP_2"/>
    <property type="match status" value="1"/>
</dbReference>
<dbReference type="Proteomes" id="UP000242287">
    <property type="component" value="Unassembled WGS sequence"/>
</dbReference>
<dbReference type="EMBL" id="KZ302178">
    <property type="protein sequence ID" value="PFH46571.1"/>
    <property type="molecule type" value="Genomic_DNA"/>
</dbReference>
<dbReference type="InterPro" id="IPR018244">
    <property type="entry name" value="Allrgn_V5/Tpx1_CS"/>
</dbReference>
<feature type="chain" id="PRO_5013378367" description="SCP domain-containing protein" evidence="1">
    <location>
        <begin position="20"/>
        <end position="176"/>
    </location>
</feature>
<evidence type="ECO:0000256" key="1">
    <source>
        <dbReference type="SAM" id="SignalP"/>
    </source>
</evidence>
<accession>A0A2A9NE87</accession>
<name>A0A2A9NE87_9AGAR</name>
<keyword evidence="1" id="KW-0732">Signal</keyword>
<evidence type="ECO:0000313" key="4">
    <source>
        <dbReference type="Proteomes" id="UP000242287"/>
    </source>
</evidence>
<dbReference type="PANTHER" id="PTHR10334">
    <property type="entry name" value="CYSTEINE-RICH SECRETORY PROTEIN-RELATED"/>
    <property type="match status" value="1"/>
</dbReference>
<dbReference type="GO" id="GO:0005576">
    <property type="term" value="C:extracellular region"/>
    <property type="evidence" value="ECO:0007669"/>
    <property type="project" value="InterPro"/>
</dbReference>
<dbReference type="SMART" id="SM00198">
    <property type="entry name" value="SCP"/>
    <property type="match status" value="1"/>
</dbReference>
<dbReference type="InterPro" id="IPR035940">
    <property type="entry name" value="CAP_sf"/>
</dbReference>
<dbReference type="AlphaFoldDB" id="A0A2A9NE87"/>
<feature type="signal peptide" evidence="1">
    <location>
        <begin position="1"/>
        <end position="19"/>
    </location>
</feature>
<protein>
    <recommendedName>
        <fullName evidence="2">SCP domain-containing protein</fullName>
    </recommendedName>
</protein>
<dbReference type="PROSITE" id="PS01009">
    <property type="entry name" value="CRISP_1"/>
    <property type="match status" value="1"/>
</dbReference>